<evidence type="ECO:0000256" key="2">
    <source>
        <dbReference type="ARBA" id="ARBA00004370"/>
    </source>
</evidence>
<feature type="domain" description="Phorbol-ester/DAG-type" evidence="15">
    <location>
        <begin position="83"/>
        <end position="131"/>
    </location>
</feature>
<keyword evidence="18" id="KW-1185">Reference proteome</keyword>
<dbReference type="CDD" id="cd20804">
    <property type="entry name" value="C1_DGKtheta_typeV_rpt2"/>
    <property type="match status" value="1"/>
</dbReference>
<dbReference type="STRING" id="451379.A0A158R5A0"/>
<dbReference type="CDD" id="cd17111">
    <property type="entry name" value="RA1_DAGK-theta"/>
    <property type="match status" value="1"/>
</dbReference>
<comment type="similarity">
    <text evidence="3 13">Belongs to the eukaryotic diacylglycerol kinase family.</text>
</comment>
<dbReference type="GO" id="GO:0005524">
    <property type="term" value="F:ATP binding"/>
    <property type="evidence" value="ECO:0007669"/>
    <property type="project" value="UniProtKB-KW"/>
</dbReference>
<dbReference type="Pfam" id="PF24099">
    <property type="entry name" value="RBD_DGKtheta"/>
    <property type="match status" value="1"/>
</dbReference>
<dbReference type="SUPFAM" id="SSF57889">
    <property type="entry name" value="Cysteine-rich domain"/>
    <property type="match status" value="3"/>
</dbReference>
<evidence type="ECO:0000313" key="18">
    <source>
        <dbReference type="Proteomes" id="UP000046393"/>
    </source>
</evidence>
<proteinExistence type="inferred from homology"/>
<keyword evidence="7 13" id="KW-0547">Nucleotide-binding</keyword>
<dbReference type="InterPro" id="IPR056392">
    <property type="entry name" value="DGKtheta_RBD"/>
</dbReference>
<evidence type="ECO:0000256" key="11">
    <source>
        <dbReference type="ARBA" id="ARBA00022840"/>
    </source>
</evidence>
<evidence type="ECO:0000256" key="14">
    <source>
        <dbReference type="SAM" id="MobiDB-lite"/>
    </source>
</evidence>
<evidence type="ECO:0000256" key="8">
    <source>
        <dbReference type="ARBA" id="ARBA00022771"/>
    </source>
</evidence>
<keyword evidence="8" id="KW-0863">Zinc-finger</keyword>
<dbReference type="InterPro" id="IPR001206">
    <property type="entry name" value="Diacylglycerol_kinase_cat_dom"/>
</dbReference>
<feature type="domain" description="Ras-associating" evidence="17">
    <location>
        <begin position="354"/>
        <end position="455"/>
    </location>
</feature>
<evidence type="ECO:0000256" key="9">
    <source>
        <dbReference type="ARBA" id="ARBA00022777"/>
    </source>
</evidence>
<feature type="domain" description="Ras-associating" evidence="17">
    <location>
        <begin position="262"/>
        <end position="352"/>
    </location>
</feature>
<dbReference type="PANTHER" id="PTHR11255">
    <property type="entry name" value="DIACYLGLYCEROL KINASE"/>
    <property type="match status" value="1"/>
</dbReference>
<dbReference type="InterPro" id="IPR016064">
    <property type="entry name" value="NAD/diacylglycerol_kinase_sf"/>
</dbReference>
<keyword evidence="11 13" id="KW-0067">ATP-binding</keyword>
<evidence type="ECO:0000256" key="12">
    <source>
        <dbReference type="ARBA" id="ARBA00023136"/>
    </source>
</evidence>
<dbReference type="InterPro" id="IPR037607">
    <property type="entry name" value="DGK"/>
</dbReference>
<dbReference type="Pfam" id="PF00788">
    <property type="entry name" value="RA"/>
    <property type="match status" value="2"/>
</dbReference>
<evidence type="ECO:0000313" key="19">
    <source>
        <dbReference type="WBParaSite" id="SMUV_0000604001-mRNA-1"/>
    </source>
</evidence>
<evidence type="ECO:0000256" key="3">
    <source>
        <dbReference type="ARBA" id="ARBA00009280"/>
    </source>
</evidence>
<keyword evidence="4 13" id="KW-0808">Transferase</keyword>
<dbReference type="PROSITE" id="PS50200">
    <property type="entry name" value="RA"/>
    <property type="match status" value="2"/>
</dbReference>
<dbReference type="Gene3D" id="3.40.50.10330">
    <property type="entry name" value="Probable inorganic polyphosphate/atp-NAD kinase, domain 1"/>
    <property type="match status" value="1"/>
</dbReference>
<evidence type="ECO:0000256" key="10">
    <source>
        <dbReference type="ARBA" id="ARBA00022833"/>
    </source>
</evidence>
<dbReference type="InterPro" id="IPR000159">
    <property type="entry name" value="RA_dom"/>
</dbReference>
<dbReference type="SUPFAM" id="SSF54236">
    <property type="entry name" value="Ubiquitin-like"/>
    <property type="match status" value="2"/>
</dbReference>
<dbReference type="Pfam" id="PF00130">
    <property type="entry name" value="C1_1"/>
    <property type="match status" value="2"/>
</dbReference>
<dbReference type="PROSITE" id="PS50081">
    <property type="entry name" value="ZF_DAG_PE_2"/>
    <property type="match status" value="3"/>
</dbReference>
<evidence type="ECO:0000259" key="16">
    <source>
        <dbReference type="PROSITE" id="PS50146"/>
    </source>
</evidence>
<evidence type="ECO:0000259" key="15">
    <source>
        <dbReference type="PROSITE" id="PS50081"/>
    </source>
</evidence>
<evidence type="ECO:0000256" key="6">
    <source>
        <dbReference type="ARBA" id="ARBA00022737"/>
    </source>
</evidence>
<reference evidence="19" key="1">
    <citation type="submission" date="2016-04" db="UniProtKB">
        <authorList>
            <consortium name="WormBaseParasite"/>
        </authorList>
    </citation>
    <scope>IDENTIFICATION</scope>
</reference>
<dbReference type="InterPro" id="IPR046349">
    <property type="entry name" value="C1-like_sf"/>
</dbReference>
<dbReference type="EC" id="2.7.1.107" evidence="13"/>
<dbReference type="GO" id="GO:0016020">
    <property type="term" value="C:membrane"/>
    <property type="evidence" value="ECO:0007669"/>
    <property type="project" value="UniProtKB-SubCell"/>
</dbReference>
<dbReference type="SMART" id="SM00046">
    <property type="entry name" value="DAGKc"/>
    <property type="match status" value="1"/>
</dbReference>
<dbReference type="WBParaSite" id="SMUV_0000604001-mRNA-1">
    <property type="protein sequence ID" value="SMUV_0000604001-mRNA-1"/>
    <property type="gene ID" value="SMUV_0000604001"/>
</dbReference>
<dbReference type="SMART" id="SM00109">
    <property type="entry name" value="C1"/>
    <property type="match status" value="3"/>
</dbReference>
<keyword evidence="6" id="KW-0677">Repeat</keyword>
<feature type="region of interest" description="Disordered" evidence="14">
    <location>
        <begin position="894"/>
        <end position="960"/>
    </location>
</feature>
<dbReference type="PROSITE" id="PS00479">
    <property type="entry name" value="ZF_DAG_PE_1"/>
    <property type="match status" value="2"/>
</dbReference>
<feature type="domain" description="Phorbol-ester/DAG-type" evidence="15">
    <location>
        <begin position="149"/>
        <end position="200"/>
    </location>
</feature>
<protein>
    <recommendedName>
        <fullName evidence="13">Diacylglycerol kinase</fullName>
        <shortName evidence="13">DAG kinase</shortName>
        <ecNumber evidence="13">2.7.1.107</ecNumber>
    </recommendedName>
</protein>
<keyword evidence="9 13" id="KW-0418">Kinase</keyword>
<dbReference type="FunFam" id="3.40.50.10330:FF:000011">
    <property type="entry name" value="Diacylglycerol kinase"/>
    <property type="match status" value="1"/>
</dbReference>
<dbReference type="Pfam" id="PF00781">
    <property type="entry name" value="DAGK_cat"/>
    <property type="match status" value="1"/>
</dbReference>
<feature type="compositionally biased region" description="Polar residues" evidence="14">
    <location>
        <begin position="908"/>
        <end position="922"/>
    </location>
</feature>
<dbReference type="SMART" id="SM00314">
    <property type="entry name" value="RA"/>
    <property type="match status" value="2"/>
</dbReference>
<dbReference type="Proteomes" id="UP000046393">
    <property type="component" value="Unplaced"/>
</dbReference>
<evidence type="ECO:0000256" key="1">
    <source>
        <dbReference type="ARBA" id="ARBA00001383"/>
    </source>
</evidence>
<dbReference type="InterPro" id="IPR017438">
    <property type="entry name" value="ATP-NAD_kinase_N"/>
</dbReference>
<feature type="compositionally biased region" description="Basic and acidic residues" evidence="14">
    <location>
        <begin position="934"/>
        <end position="946"/>
    </location>
</feature>
<comment type="subcellular location">
    <subcellularLocation>
        <location evidence="2">Membrane</location>
    </subcellularLocation>
</comment>
<name>A0A158R5A0_9BILA</name>
<comment type="catalytic activity">
    <reaction evidence="1 13">
        <text>a 1,2-diacyl-sn-glycerol + ATP = a 1,2-diacyl-sn-glycero-3-phosphate + ADP + H(+)</text>
        <dbReference type="Rhea" id="RHEA:10272"/>
        <dbReference type="ChEBI" id="CHEBI:15378"/>
        <dbReference type="ChEBI" id="CHEBI:17815"/>
        <dbReference type="ChEBI" id="CHEBI:30616"/>
        <dbReference type="ChEBI" id="CHEBI:58608"/>
        <dbReference type="ChEBI" id="CHEBI:456216"/>
        <dbReference type="EC" id="2.7.1.107"/>
    </reaction>
</comment>
<evidence type="ECO:0000259" key="17">
    <source>
        <dbReference type="PROSITE" id="PS50200"/>
    </source>
</evidence>
<dbReference type="InterPro" id="IPR000756">
    <property type="entry name" value="Diacylglycerol_kin_accessory"/>
</dbReference>
<dbReference type="PANTHER" id="PTHR11255:SF54">
    <property type="entry name" value="DIACYLGLYCEROL KINASE THETA"/>
    <property type="match status" value="1"/>
</dbReference>
<dbReference type="Gene3D" id="3.30.60.20">
    <property type="match status" value="3"/>
</dbReference>
<dbReference type="FunFam" id="2.60.200.40:FF:000004">
    <property type="entry name" value="Diacylglycerol kinase"/>
    <property type="match status" value="1"/>
</dbReference>
<feature type="domain" description="DAGKc" evidence="16">
    <location>
        <begin position="545"/>
        <end position="683"/>
    </location>
</feature>
<dbReference type="Gene3D" id="3.10.20.90">
    <property type="entry name" value="Phosphatidylinositol 3-kinase Catalytic Subunit, Chain A, domain 1"/>
    <property type="match status" value="1"/>
</dbReference>
<feature type="domain" description="Phorbol-ester/DAG-type" evidence="15">
    <location>
        <begin position="20"/>
        <end position="70"/>
    </location>
</feature>
<dbReference type="InterPro" id="IPR029071">
    <property type="entry name" value="Ubiquitin-like_domsf"/>
</dbReference>
<keyword evidence="5" id="KW-0479">Metal-binding</keyword>
<dbReference type="CDD" id="cd20803">
    <property type="entry name" value="C1_DGKtheta_typeV_rpt1"/>
    <property type="match status" value="1"/>
</dbReference>
<keyword evidence="10" id="KW-0862">Zinc</keyword>
<evidence type="ECO:0000256" key="13">
    <source>
        <dbReference type="RuleBase" id="RU361128"/>
    </source>
</evidence>
<evidence type="ECO:0000256" key="5">
    <source>
        <dbReference type="ARBA" id="ARBA00022723"/>
    </source>
</evidence>
<dbReference type="SUPFAM" id="SSF111331">
    <property type="entry name" value="NAD kinase/diacylglycerol kinase-like"/>
    <property type="match status" value="1"/>
</dbReference>
<dbReference type="CDD" id="cd20854">
    <property type="entry name" value="C1_DGKtheta_typeV_rpt3"/>
    <property type="match status" value="1"/>
</dbReference>
<dbReference type="InterPro" id="IPR002219">
    <property type="entry name" value="PKC_DAG/PE"/>
</dbReference>
<dbReference type="AlphaFoldDB" id="A0A158R5A0"/>
<dbReference type="GO" id="GO:0008270">
    <property type="term" value="F:zinc ion binding"/>
    <property type="evidence" value="ECO:0007669"/>
    <property type="project" value="UniProtKB-KW"/>
</dbReference>
<evidence type="ECO:0000256" key="7">
    <source>
        <dbReference type="ARBA" id="ARBA00022741"/>
    </source>
</evidence>
<organism evidence="18 19">
    <name type="scientific">Syphacia muris</name>
    <dbReference type="NCBI Taxonomy" id="451379"/>
    <lineage>
        <taxon>Eukaryota</taxon>
        <taxon>Metazoa</taxon>
        <taxon>Ecdysozoa</taxon>
        <taxon>Nematoda</taxon>
        <taxon>Chromadorea</taxon>
        <taxon>Rhabditida</taxon>
        <taxon>Spirurina</taxon>
        <taxon>Oxyuridomorpha</taxon>
        <taxon>Oxyuroidea</taxon>
        <taxon>Oxyuridae</taxon>
        <taxon>Syphacia</taxon>
    </lineage>
</organism>
<dbReference type="Gene3D" id="2.60.200.40">
    <property type="match status" value="1"/>
</dbReference>
<dbReference type="GO" id="GO:0004143">
    <property type="term" value="F:ATP-dependent diacylglycerol kinase activity"/>
    <property type="evidence" value="ECO:0007669"/>
    <property type="project" value="UniProtKB-EC"/>
</dbReference>
<sequence>MASEGHNVDGNLLAIQRDYGHYFVRKTCGKSAYCHHCCEKIWGMLTQVYVCEVCNFVCHDRCLKTVVSYCSSVALQLIKNPVAHSWSEPSHIKKKFCCVCRKRTEEGLSVECEVCEYYVHVDCQDLAVSDCKEAATFVQTMDKSVQVQHHHMRECNLPRDSRCVVCKKNCSSYECLAGMKCAWCAATAHAVCYRQMPPECDFGVLRKIMLPPFAVTIPRNELPMEQLLSINVNQNDTGTVLSNVLPKSSLEEISLPDDSKDDTETLCVFDGNSSLRNQVFRSAAVPKTASVQQIKEAAMRRFHITDNPDYYYVTQILDDEGNEELLEDPVPLRNVKRPEGRRARIFLRYKDDPEKASVKLYGGWLRKFRVPMTFCNLVVTRETLVQDAIAEALKQFGLDSKIANRYNLVEVSLERGVAERTANLQENMLQLVRNLRKDSLRRYHVVRFYVQEKEDPHDHAVFVGNLPVSLAQRQYERILLRLLGAKEKPFTAIGPIYFEYGSLVITFNSAKAATSAVQRLQNAVYEDKKLIVLCLPNIQPRMLYRGCEPLLVLVNVKSGGCQGGELIKAFRRLLNPFQVFDVVKGGPLVGLYVFRNIPRYKILVCGGDGTIGWVLQCLDIVKQDSACFSPPCGIVPLGTGNDLSRVLRWGGGYTGEENPIDILKDVIEAEEVRLDRWAVVFHEEERTQPPTTTGVEASAETDQMMNNPEDQTSMIIMNNYFGIGIDADVCLKFHNKRDANPEKFSSRLFNKTQYVKIGLQKALFERTCKDLWKRIELEVDGKEIELPSIEGIVVLNLLSWGSGANPWGTAKEEGQFQKPTHYDGLLEVVGIPDVSRLGLIQSKLSAGIRIAQGGSIRITTHDEWSVQVDGEPHIQPPGTITILKSALKAKMLKKVKKSRRSGSGQQSASKVTQDEGSPSFSVHSGGRVNLESDASGRGKISSDDLHNIPYDDDEEGDAFL</sequence>
<dbReference type="SMART" id="SM00045">
    <property type="entry name" value="DAGKa"/>
    <property type="match status" value="1"/>
</dbReference>
<feature type="compositionally biased region" description="Acidic residues" evidence="14">
    <location>
        <begin position="950"/>
        <end position="960"/>
    </location>
</feature>
<evidence type="ECO:0000256" key="4">
    <source>
        <dbReference type="ARBA" id="ARBA00022679"/>
    </source>
</evidence>
<accession>A0A158R5A0</accession>
<dbReference type="PROSITE" id="PS50146">
    <property type="entry name" value="DAGK"/>
    <property type="match status" value="1"/>
</dbReference>
<dbReference type="GO" id="GO:0007200">
    <property type="term" value="P:phospholipase C-activating G protein-coupled receptor signaling pathway"/>
    <property type="evidence" value="ECO:0007669"/>
    <property type="project" value="InterPro"/>
</dbReference>
<dbReference type="Pfam" id="PF00609">
    <property type="entry name" value="DAGK_acc"/>
    <property type="match status" value="1"/>
</dbReference>
<keyword evidence="12" id="KW-0472">Membrane</keyword>